<keyword evidence="2" id="KW-1185">Reference proteome</keyword>
<reference evidence="1" key="2">
    <citation type="submission" date="2020-09" db="EMBL/GenBank/DDBJ databases">
        <authorList>
            <person name="Sun Q."/>
            <person name="Ohkuma M."/>
        </authorList>
    </citation>
    <scope>NUCLEOTIDE SEQUENCE</scope>
    <source>
        <strain evidence="1">JCM 4490</strain>
    </source>
</reference>
<comment type="caution">
    <text evidence="1">The sequence shown here is derived from an EMBL/GenBank/DDBJ whole genome shotgun (WGS) entry which is preliminary data.</text>
</comment>
<organism evidence="1 2">
    <name type="scientific">Streptomyces lucensis JCM 4490</name>
    <dbReference type="NCBI Taxonomy" id="1306176"/>
    <lineage>
        <taxon>Bacteria</taxon>
        <taxon>Bacillati</taxon>
        <taxon>Actinomycetota</taxon>
        <taxon>Actinomycetes</taxon>
        <taxon>Kitasatosporales</taxon>
        <taxon>Streptomycetaceae</taxon>
        <taxon>Streptomyces</taxon>
    </lineage>
</organism>
<dbReference type="Proteomes" id="UP000620224">
    <property type="component" value="Unassembled WGS sequence"/>
</dbReference>
<reference evidence="1" key="1">
    <citation type="journal article" date="2014" name="Int. J. Syst. Evol. Microbiol.">
        <title>Complete genome sequence of Corynebacterium casei LMG S-19264T (=DSM 44701T), isolated from a smear-ripened cheese.</title>
        <authorList>
            <consortium name="US DOE Joint Genome Institute (JGI-PGF)"/>
            <person name="Walter F."/>
            <person name="Albersmeier A."/>
            <person name="Kalinowski J."/>
            <person name="Ruckert C."/>
        </authorList>
    </citation>
    <scope>NUCLEOTIDE SEQUENCE</scope>
    <source>
        <strain evidence="1">JCM 4490</strain>
    </source>
</reference>
<dbReference type="AlphaFoldDB" id="A0A918MPK9"/>
<evidence type="ECO:0000313" key="2">
    <source>
        <dbReference type="Proteomes" id="UP000620224"/>
    </source>
</evidence>
<protein>
    <submittedName>
        <fullName evidence="1">Uncharacterized protein</fullName>
    </submittedName>
</protein>
<accession>A0A918MPK9</accession>
<proteinExistence type="predicted"/>
<name>A0A918MPK9_9ACTN</name>
<evidence type="ECO:0000313" key="1">
    <source>
        <dbReference type="EMBL" id="GGW44673.1"/>
    </source>
</evidence>
<sequence>MLFSPVPAVAGQTGMQKCMDGRQPDVSVPFTQTGGGNDGFPGGPNPPNGIFPGNALHVVVDESARVSISHWNTEFYGIDGKNEAATSGYPFPGWKKYANVFRMNNNPGGWVASGSDPNPWNPHFVRELNVQRCWAAPGLPVRMGVGMNDENLGDNSGSWKWTLQIWRND</sequence>
<gene>
    <name evidence="1" type="ORF">GCM10010503_22010</name>
</gene>
<dbReference type="EMBL" id="BMUE01000003">
    <property type="protein sequence ID" value="GGW44673.1"/>
    <property type="molecule type" value="Genomic_DNA"/>
</dbReference>